<dbReference type="AlphaFoldDB" id="A0A2G8LME1"/>
<comment type="caution">
    <text evidence="2">The sequence shown here is derived from an EMBL/GenBank/DDBJ whole genome shotgun (WGS) entry which is preliminary data.</text>
</comment>
<proteinExistence type="predicted"/>
<feature type="signal peptide" evidence="1">
    <location>
        <begin position="1"/>
        <end position="27"/>
    </location>
</feature>
<reference evidence="2 3" key="1">
    <citation type="journal article" date="2017" name="PLoS Biol.">
        <title>The sea cucumber genome provides insights into morphological evolution and visceral regeneration.</title>
        <authorList>
            <person name="Zhang X."/>
            <person name="Sun L."/>
            <person name="Yuan J."/>
            <person name="Sun Y."/>
            <person name="Gao Y."/>
            <person name="Zhang L."/>
            <person name="Li S."/>
            <person name="Dai H."/>
            <person name="Hamel J.F."/>
            <person name="Liu C."/>
            <person name="Yu Y."/>
            <person name="Liu S."/>
            <person name="Lin W."/>
            <person name="Guo K."/>
            <person name="Jin S."/>
            <person name="Xu P."/>
            <person name="Storey K.B."/>
            <person name="Huan P."/>
            <person name="Zhang T."/>
            <person name="Zhou Y."/>
            <person name="Zhang J."/>
            <person name="Lin C."/>
            <person name="Li X."/>
            <person name="Xing L."/>
            <person name="Huo D."/>
            <person name="Sun M."/>
            <person name="Wang L."/>
            <person name="Mercier A."/>
            <person name="Li F."/>
            <person name="Yang H."/>
            <person name="Xiang J."/>
        </authorList>
    </citation>
    <scope>NUCLEOTIDE SEQUENCE [LARGE SCALE GENOMIC DNA]</scope>
    <source>
        <strain evidence="2">Shaxun</strain>
        <tissue evidence="2">Muscle</tissue>
    </source>
</reference>
<accession>A0A2G8LME1</accession>
<feature type="chain" id="PRO_5013829423" evidence="1">
    <location>
        <begin position="28"/>
        <end position="224"/>
    </location>
</feature>
<organism evidence="2 3">
    <name type="scientific">Stichopus japonicus</name>
    <name type="common">Sea cucumber</name>
    <dbReference type="NCBI Taxonomy" id="307972"/>
    <lineage>
        <taxon>Eukaryota</taxon>
        <taxon>Metazoa</taxon>
        <taxon>Echinodermata</taxon>
        <taxon>Eleutherozoa</taxon>
        <taxon>Echinozoa</taxon>
        <taxon>Holothuroidea</taxon>
        <taxon>Aspidochirotacea</taxon>
        <taxon>Aspidochirotida</taxon>
        <taxon>Stichopodidae</taxon>
        <taxon>Apostichopus</taxon>
    </lineage>
</organism>
<name>A0A2G8LME1_STIJA</name>
<keyword evidence="3" id="KW-1185">Reference proteome</keyword>
<dbReference type="EMBL" id="MRZV01000032">
    <property type="protein sequence ID" value="PIK61426.1"/>
    <property type="molecule type" value="Genomic_DNA"/>
</dbReference>
<dbReference type="Proteomes" id="UP000230750">
    <property type="component" value="Unassembled WGS sequence"/>
</dbReference>
<evidence type="ECO:0000313" key="2">
    <source>
        <dbReference type="EMBL" id="PIK61426.1"/>
    </source>
</evidence>
<keyword evidence="1" id="KW-0732">Signal</keyword>
<sequence length="224" mass="26261">MPLATFKCKYLLILCLLFALISDDSFGSYELEDVTDENSFVTSLCFYGYCGESDQPENLKELTPFLDGQESLNLDLDEIQDEWSTLDRFFDIYDVIAYYLYHFFELVSSFLMYDVTPGYHDRVCVPLSHGDEFNYLLPENGFCQRDDTNTRVRVDPQLTPFTFSSDGDIFHLLWIDVTKLAGIMEIMDDYYLMPILRVLVVVLLYRRKKRVVFNSKGFFIHYAK</sequence>
<gene>
    <name evidence="2" type="ORF">BSL78_01647</name>
</gene>
<evidence type="ECO:0000256" key="1">
    <source>
        <dbReference type="SAM" id="SignalP"/>
    </source>
</evidence>
<protein>
    <submittedName>
        <fullName evidence="2">Uncharacterized protein</fullName>
    </submittedName>
</protein>
<evidence type="ECO:0000313" key="3">
    <source>
        <dbReference type="Proteomes" id="UP000230750"/>
    </source>
</evidence>